<dbReference type="EMBL" id="JBBLYY010000061">
    <property type="protein sequence ID" value="MEK0172152.1"/>
    <property type="molecule type" value="Genomic_DNA"/>
</dbReference>
<comment type="caution">
    <text evidence="9">The sequence shown here is derived from an EMBL/GenBank/DDBJ whole genome shotgun (WGS) entry which is preliminary data.</text>
</comment>
<dbReference type="EC" id="4.1.1.5" evidence="4"/>
<dbReference type="SUPFAM" id="SSF117856">
    <property type="entry name" value="AF0104/ALDC/Ptd012-like"/>
    <property type="match status" value="1"/>
</dbReference>
<evidence type="ECO:0000256" key="1">
    <source>
        <dbReference type="ARBA" id="ARBA00001784"/>
    </source>
</evidence>
<evidence type="ECO:0000256" key="5">
    <source>
        <dbReference type="ARBA" id="ARBA00020164"/>
    </source>
</evidence>
<evidence type="ECO:0000256" key="2">
    <source>
        <dbReference type="ARBA" id="ARBA00005170"/>
    </source>
</evidence>
<comment type="pathway">
    <text evidence="2">Polyol metabolism; (R,R)-butane-2,3-diol biosynthesis; (R,R)-butane-2,3-diol from pyruvate: step 2/3.</text>
</comment>
<evidence type="ECO:0000313" key="9">
    <source>
        <dbReference type="EMBL" id="MEK0172152.1"/>
    </source>
</evidence>
<organism evidence="9 10">
    <name type="scientific">Curtobacterium citreum</name>
    <dbReference type="NCBI Taxonomy" id="2036"/>
    <lineage>
        <taxon>Bacteria</taxon>
        <taxon>Bacillati</taxon>
        <taxon>Actinomycetota</taxon>
        <taxon>Actinomycetes</taxon>
        <taxon>Micrococcales</taxon>
        <taxon>Microbacteriaceae</taxon>
        <taxon>Curtobacterium</taxon>
    </lineage>
</organism>
<dbReference type="PANTHER" id="PTHR35524:SF1">
    <property type="entry name" value="ALPHA-ACETOLACTATE DECARBOXYLASE"/>
    <property type="match status" value="1"/>
</dbReference>
<evidence type="ECO:0000256" key="3">
    <source>
        <dbReference type="ARBA" id="ARBA00007106"/>
    </source>
</evidence>
<keyword evidence="6" id="KW-0210">Decarboxylase</keyword>
<proteinExistence type="inferred from homology"/>
<dbReference type="RefSeq" id="WP_340197524.1">
    <property type="nucleotide sequence ID" value="NZ_JBBKAP010000072.1"/>
</dbReference>
<comment type="catalytic activity">
    <reaction evidence="1">
        <text>(2S)-2-acetolactate + H(+) = (R)-acetoin + CO2</text>
        <dbReference type="Rhea" id="RHEA:21580"/>
        <dbReference type="ChEBI" id="CHEBI:15378"/>
        <dbReference type="ChEBI" id="CHEBI:15686"/>
        <dbReference type="ChEBI" id="CHEBI:16526"/>
        <dbReference type="ChEBI" id="CHEBI:58476"/>
        <dbReference type="EC" id="4.1.1.5"/>
    </reaction>
</comment>
<dbReference type="Pfam" id="PF03306">
    <property type="entry name" value="AAL_decarboxy"/>
    <property type="match status" value="1"/>
</dbReference>
<evidence type="ECO:0000256" key="8">
    <source>
        <dbReference type="ARBA" id="ARBA00023239"/>
    </source>
</evidence>
<evidence type="ECO:0000256" key="7">
    <source>
        <dbReference type="ARBA" id="ARBA00023061"/>
    </source>
</evidence>
<evidence type="ECO:0000256" key="6">
    <source>
        <dbReference type="ARBA" id="ARBA00022793"/>
    </source>
</evidence>
<dbReference type="Proteomes" id="UP001370299">
    <property type="component" value="Unassembled WGS sequence"/>
</dbReference>
<sequence>MDETAPAVETLLVWARAAIGRSWAAGTPAGGRTAEHHVGWDASPAQALLSRGEPSTVTVADVLRNGTLGLGAADGAGTAVVVIDRRCFALRPDGTAVEADPADPIPFAVVSTFSPDLAVPVRAAGSRAALQAQVDAALPSEDFAVGVRAEGAFARVRTRGTTARVSEHRSVTGSLVGFRTPGPVGGGEDAVHHLAFLDASHRHGGALVDFEGFSGRVELGLSTGVRLSFPRLGAGFATDGVTPRGAP</sequence>
<dbReference type="GO" id="GO:0047605">
    <property type="term" value="F:acetolactate decarboxylase activity"/>
    <property type="evidence" value="ECO:0007669"/>
    <property type="project" value="UniProtKB-EC"/>
</dbReference>
<keyword evidence="8 9" id="KW-0456">Lyase</keyword>
<accession>A0ABU8YCB2</accession>
<dbReference type="InterPro" id="IPR005128">
    <property type="entry name" value="Acetolactate_a_deCO2ase"/>
</dbReference>
<evidence type="ECO:0000256" key="4">
    <source>
        <dbReference type="ARBA" id="ARBA00013204"/>
    </source>
</evidence>
<reference evidence="9 10" key="1">
    <citation type="submission" date="2024-03" db="EMBL/GenBank/DDBJ databases">
        <title>Whole genomes of four grape xylem sap localized bacterial endophytes.</title>
        <authorList>
            <person name="Kumar G."/>
            <person name="Savka M.A."/>
        </authorList>
    </citation>
    <scope>NUCLEOTIDE SEQUENCE [LARGE SCALE GENOMIC DNA]</scope>
    <source>
        <strain evidence="9 10">RIT_GXS8</strain>
    </source>
</reference>
<dbReference type="Gene3D" id="3.30.1330.80">
    <property type="entry name" value="Hypothetical protein, similar to alpha- acetolactate decarboxylase, domain 2"/>
    <property type="match status" value="2"/>
</dbReference>
<keyword evidence="10" id="KW-1185">Reference proteome</keyword>
<dbReference type="PANTHER" id="PTHR35524">
    <property type="entry name" value="ALPHA-ACETOLACTATE DECARBOXYLASE"/>
    <property type="match status" value="1"/>
</dbReference>
<protein>
    <recommendedName>
        <fullName evidence="5">Alpha-acetolactate decarboxylase</fullName>
        <ecNumber evidence="4">4.1.1.5</ecNumber>
    </recommendedName>
</protein>
<comment type="similarity">
    <text evidence="3">Belongs to the alpha-acetolactate decarboxylase family.</text>
</comment>
<name>A0ABU8YCB2_9MICO</name>
<gene>
    <name evidence="9" type="ORF">WMN62_11795</name>
</gene>
<keyword evidence="7" id="KW-0005">Acetoin biosynthesis</keyword>
<evidence type="ECO:0000313" key="10">
    <source>
        <dbReference type="Proteomes" id="UP001370299"/>
    </source>
</evidence>